<accession>A0AAX4P9N1</accession>
<reference evidence="2 3" key="1">
    <citation type="submission" date="2024-03" db="EMBL/GenBank/DDBJ databases">
        <title>Complete genome sequence of the green alga Chloropicon roscoffensis RCC1871.</title>
        <authorList>
            <person name="Lemieux C."/>
            <person name="Pombert J.-F."/>
            <person name="Otis C."/>
            <person name="Turmel M."/>
        </authorList>
    </citation>
    <scope>NUCLEOTIDE SEQUENCE [LARGE SCALE GENOMIC DNA]</scope>
    <source>
        <strain evidence="2 3">RCC1871</strain>
    </source>
</reference>
<gene>
    <name evidence="2" type="ORF">HKI87_07g46150</name>
</gene>
<dbReference type="AlphaFoldDB" id="A0AAX4P9N1"/>
<dbReference type="InterPro" id="IPR011990">
    <property type="entry name" value="TPR-like_helical_dom_sf"/>
</dbReference>
<feature type="compositionally biased region" description="Basic and acidic residues" evidence="1">
    <location>
        <begin position="127"/>
        <end position="147"/>
    </location>
</feature>
<feature type="region of interest" description="Disordered" evidence="1">
    <location>
        <begin position="1"/>
        <end position="36"/>
    </location>
</feature>
<protein>
    <submittedName>
        <fullName evidence="2">Uncharacterized protein</fullName>
    </submittedName>
</protein>
<proteinExistence type="predicted"/>
<dbReference type="EMBL" id="CP151507">
    <property type="protein sequence ID" value="WZN63070.1"/>
    <property type="molecule type" value="Genomic_DNA"/>
</dbReference>
<name>A0AAX4P9N1_9CHLO</name>
<dbReference type="SUPFAM" id="SSF48452">
    <property type="entry name" value="TPR-like"/>
    <property type="match status" value="1"/>
</dbReference>
<sequence length="332" mass="35045">MGKKRKNKDRVDPSLPPSQKVAKLVERSESKTETRDFAAAEKYAREAVALAREHFYNDENNLLHARSNLQVAFVQLKQGHYSKARKPLEIAQKVAEASSDHWLRSEVYGALAAACFLQKKKGNGMSEEGKNWRMKQEKEEEKARQKELAAGPKYEGPPGAMGMGPVGMMPPPPGGYGYMAPPPMMMMPQGMPLHHPGVPAFPPVAALSPGVPAFPPVAALSPGVPAFPPVAALSPGRGNFPPVAAPTAPAAGAPPLAQPPVAASAPAASPKAAPQAPASIEQPQTAATAAPAATSPGKPAPGSGRLPHLIWSEDSLSMEEKRALLVKYSPRK</sequence>
<feature type="region of interest" description="Disordered" evidence="1">
    <location>
        <begin position="124"/>
        <end position="157"/>
    </location>
</feature>
<dbReference type="Gene3D" id="1.25.40.10">
    <property type="entry name" value="Tetratricopeptide repeat domain"/>
    <property type="match status" value="1"/>
</dbReference>
<dbReference type="Proteomes" id="UP001472866">
    <property type="component" value="Chromosome 07"/>
</dbReference>
<feature type="region of interest" description="Disordered" evidence="1">
    <location>
        <begin position="251"/>
        <end position="314"/>
    </location>
</feature>
<evidence type="ECO:0000256" key="1">
    <source>
        <dbReference type="SAM" id="MobiDB-lite"/>
    </source>
</evidence>
<feature type="compositionally biased region" description="Low complexity" evidence="1">
    <location>
        <begin position="251"/>
        <end position="304"/>
    </location>
</feature>
<keyword evidence="3" id="KW-1185">Reference proteome</keyword>
<evidence type="ECO:0000313" key="3">
    <source>
        <dbReference type="Proteomes" id="UP001472866"/>
    </source>
</evidence>
<evidence type="ECO:0000313" key="2">
    <source>
        <dbReference type="EMBL" id="WZN63070.1"/>
    </source>
</evidence>
<organism evidence="2 3">
    <name type="scientific">Chloropicon roscoffensis</name>
    <dbReference type="NCBI Taxonomy" id="1461544"/>
    <lineage>
        <taxon>Eukaryota</taxon>
        <taxon>Viridiplantae</taxon>
        <taxon>Chlorophyta</taxon>
        <taxon>Chloropicophyceae</taxon>
        <taxon>Chloropicales</taxon>
        <taxon>Chloropicaceae</taxon>
        <taxon>Chloropicon</taxon>
    </lineage>
</organism>
<feature type="compositionally biased region" description="Basic and acidic residues" evidence="1">
    <location>
        <begin position="23"/>
        <end position="36"/>
    </location>
</feature>